<dbReference type="Gene3D" id="3.40.50.300">
    <property type="entry name" value="P-loop containing nucleotide triphosphate hydrolases"/>
    <property type="match status" value="2"/>
</dbReference>
<feature type="transmembrane region" description="Helical" evidence="7">
    <location>
        <begin position="746"/>
        <end position="764"/>
    </location>
</feature>
<feature type="domain" description="ABC transporter" evidence="8">
    <location>
        <begin position="343"/>
        <end position="554"/>
    </location>
</feature>
<keyword evidence="2 7" id="KW-0812">Transmembrane</keyword>
<dbReference type="InterPro" id="IPR014223">
    <property type="entry name" value="ABC_CydC/D"/>
</dbReference>
<feature type="transmembrane region" description="Helical" evidence="7">
    <location>
        <begin position="719"/>
        <end position="740"/>
    </location>
</feature>
<dbReference type="SMART" id="SM00382">
    <property type="entry name" value="AAA"/>
    <property type="match status" value="2"/>
</dbReference>
<keyword evidence="3" id="KW-0547">Nucleotide-binding</keyword>
<evidence type="ECO:0000256" key="3">
    <source>
        <dbReference type="ARBA" id="ARBA00022741"/>
    </source>
</evidence>
<evidence type="ECO:0000313" key="10">
    <source>
        <dbReference type="EMBL" id="BDZ38973.1"/>
    </source>
</evidence>
<evidence type="ECO:0000256" key="4">
    <source>
        <dbReference type="ARBA" id="ARBA00022840"/>
    </source>
</evidence>
<dbReference type="NCBIfam" id="TIGR02868">
    <property type="entry name" value="CydC"/>
    <property type="match status" value="1"/>
</dbReference>
<evidence type="ECO:0000256" key="7">
    <source>
        <dbReference type="SAM" id="Phobius"/>
    </source>
</evidence>
<dbReference type="EMBL" id="AP027728">
    <property type="protein sequence ID" value="BDZ38973.1"/>
    <property type="molecule type" value="Genomic_DNA"/>
</dbReference>
<dbReference type="InterPro" id="IPR039421">
    <property type="entry name" value="Type_1_exporter"/>
</dbReference>
<dbReference type="PROSITE" id="PS50893">
    <property type="entry name" value="ABC_TRANSPORTER_2"/>
    <property type="match status" value="2"/>
</dbReference>
<dbReference type="CDD" id="cd18584">
    <property type="entry name" value="ABC_6TM_AarD_CydD"/>
    <property type="match status" value="1"/>
</dbReference>
<keyword evidence="11" id="KW-1185">Reference proteome</keyword>
<dbReference type="InterPro" id="IPR027417">
    <property type="entry name" value="P-loop_NTPase"/>
</dbReference>
<name>A0ABM8FTG9_9MICO</name>
<dbReference type="PANTHER" id="PTHR24221:SF654">
    <property type="entry name" value="ATP-BINDING CASSETTE SUB-FAMILY B MEMBER 6"/>
    <property type="match status" value="1"/>
</dbReference>
<dbReference type="PROSITE" id="PS00211">
    <property type="entry name" value="ABC_TRANSPORTER_1"/>
    <property type="match status" value="2"/>
</dbReference>
<comment type="subcellular location">
    <subcellularLocation>
        <location evidence="1">Cell membrane</location>
        <topology evidence="1">Multi-pass membrane protein</topology>
    </subcellularLocation>
</comment>
<dbReference type="PROSITE" id="PS50929">
    <property type="entry name" value="ABC_TM1F"/>
    <property type="match status" value="2"/>
</dbReference>
<organism evidence="10 11">
    <name type="scientific">Microbacterium suwonense</name>
    <dbReference type="NCBI Taxonomy" id="683047"/>
    <lineage>
        <taxon>Bacteria</taxon>
        <taxon>Bacillati</taxon>
        <taxon>Actinomycetota</taxon>
        <taxon>Actinomycetes</taxon>
        <taxon>Micrococcales</taxon>
        <taxon>Microbacteriaceae</taxon>
        <taxon>Microbacterium</taxon>
    </lineage>
</organism>
<dbReference type="InterPro" id="IPR017871">
    <property type="entry name" value="ABC_transporter-like_CS"/>
</dbReference>
<feature type="transmembrane region" description="Helical" evidence="7">
    <location>
        <begin position="252"/>
        <end position="277"/>
    </location>
</feature>
<feature type="transmembrane region" description="Helical" evidence="7">
    <location>
        <begin position="853"/>
        <end position="874"/>
    </location>
</feature>
<evidence type="ECO:0000259" key="8">
    <source>
        <dbReference type="PROSITE" id="PS50893"/>
    </source>
</evidence>
<feature type="domain" description="ABC transporter" evidence="8">
    <location>
        <begin position="913"/>
        <end position="1138"/>
    </location>
</feature>
<dbReference type="Pfam" id="PF00664">
    <property type="entry name" value="ABC_membrane"/>
    <property type="match status" value="1"/>
</dbReference>
<evidence type="ECO:0000256" key="1">
    <source>
        <dbReference type="ARBA" id="ARBA00004651"/>
    </source>
</evidence>
<dbReference type="InterPro" id="IPR003593">
    <property type="entry name" value="AAA+_ATPase"/>
</dbReference>
<evidence type="ECO:0000256" key="6">
    <source>
        <dbReference type="ARBA" id="ARBA00023136"/>
    </source>
</evidence>
<proteinExistence type="predicted"/>
<reference evidence="11" key="1">
    <citation type="journal article" date="2019" name="Int. J. Syst. Evol. Microbiol.">
        <title>The Global Catalogue of Microorganisms (GCM) 10K type strain sequencing project: providing services to taxonomists for standard genome sequencing and annotation.</title>
        <authorList>
            <consortium name="The Broad Institute Genomics Platform"/>
            <consortium name="The Broad Institute Genome Sequencing Center for Infectious Disease"/>
            <person name="Wu L."/>
            <person name="Ma J."/>
        </authorList>
    </citation>
    <scope>NUCLEOTIDE SEQUENCE [LARGE SCALE GENOMIC DNA]</scope>
    <source>
        <strain evidence="11">NBRC 106310</strain>
    </source>
</reference>
<evidence type="ECO:0000256" key="2">
    <source>
        <dbReference type="ARBA" id="ARBA00022692"/>
    </source>
</evidence>
<keyword evidence="5 7" id="KW-1133">Transmembrane helix</keyword>
<feature type="domain" description="ABC transmembrane type-1" evidence="9">
    <location>
        <begin position="605"/>
        <end position="882"/>
    </location>
</feature>
<feature type="transmembrane region" description="Helical" evidence="7">
    <location>
        <begin position="822"/>
        <end position="847"/>
    </location>
</feature>
<evidence type="ECO:0000259" key="9">
    <source>
        <dbReference type="PROSITE" id="PS50929"/>
    </source>
</evidence>
<dbReference type="InterPro" id="IPR036640">
    <property type="entry name" value="ABC1_TM_sf"/>
</dbReference>
<dbReference type="Gene3D" id="1.20.1560.10">
    <property type="entry name" value="ABC transporter type 1, transmembrane domain"/>
    <property type="match status" value="2"/>
</dbReference>
<evidence type="ECO:0000256" key="5">
    <source>
        <dbReference type="ARBA" id="ARBA00022989"/>
    </source>
</evidence>
<keyword evidence="6 7" id="KW-0472">Membrane</keyword>
<dbReference type="SUPFAM" id="SSF52540">
    <property type="entry name" value="P-loop containing nucleoside triphosphate hydrolases"/>
    <property type="match status" value="2"/>
</dbReference>
<dbReference type="CDD" id="cd03228">
    <property type="entry name" value="ABCC_MRP_Like"/>
    <property type="match status" value="1"/>
</dbReference>
<dbReference type="InterPro" id="IPR011527">
    <property type="entry name" value="ABC1_TM_dom"/>
</dbReference>
<dbReference type="PANTHER" id="PTHR24221">
    <property type="entry name" value="ATP-BINDING CASSETTE SUB-FAMILY B"/>
    <property type="match status" value="1"/>
</dbReference>
<dbReference type="SUPFAM" id="SSF90123">
    <property type="entry name" value="ABC transporter transmembrane region"/>
    <property type="match status" value="2"/>
</dbReference>
<accession>A0ABM8FTG9</accession>
<dbReference type="RefSeq" id="WP_286302871.1">
    <property type="nucleotide sequence ID" value="NZ_AP027728.1"/>
</dbReference>
<keyword evidence="4" id="KW-0067">ATP-binding</keyword>
<feature type="transmembrane region" description="Helical" evidence="7">
    <location>
        <begin position="603"/>
        <end position="625"/>
    </location>
</feature>
<sequence>MSAAPIPNDPWVAEAERARHAPGFRRPGLGPAPKRSVYLLGVLAASRAVGLVLIAEAVARGIAALAGEGLTPGATRVILLCGILGLLLRTGGEWAASVVARRIATIVKRDLRGRLWRRIAQGGGEGGGIAVLAADGLDDLDDYYVQTLPALVGTAVVPLVVGIRILGADWLSALVIVLTVPLVPLFMILIGKHTQQRTDAALTALTRLADHLTELARGLPVLVGLGRVDEQTRALDDIQSRYRRRTEETLRWAFLSSLALELIATLSVAVVAVVLGLRLLDRTMDLEPALIALILAPECFQALRDVGAAFHASQDGVSALDRTEALLAEPAKPDVRGDAAGTVSIARLRVQYAGRDSAALADLSAQLHGITAITGPSGAGKSTLLAALAGVLPADAEIAGEIRGIDPDAVAWAPQAPRAFAATPRAELAMYGGDLSALDELGLATLADAAVAELSPGELRRLAVARALARVDAGARLLVLDEPTAHLDPIAAQRVRDAVLRRAESCTIVFASHEAETLALADRCVPVQTEPAVARPGPAPLTGASAGHVALPAPGPGEQPTQAASAPVVAPGLPAGVPERSGRPQRGIRRLTLASLLLLHPRLWAASIGLGALAAGLAAALTAVSGWLIVRAGVEEYIMYLLVAIVGVRAFGIGRAAARYAERLVTHRAAFQVVDALRLCLWRSIAARGAGSRRLLEGGAPLDYLVTLADDLRDQLPRIVPPIGAGVLVIAGTITTTALVTPHLTLLVAAMLIVATGSAVLLAIRSERGAGSERVVARSAIVRGTSALASASADLRGNGVTDSALNELDVHADRLADAERRAAWSAGLGTAIVTAATTLLAVLVPLLSADSPAASASVIALLALAVLEPLAALVSSAQRMPALRALLDRLDPILQPAPAAGWGERNPDATQRLALDDVTIRYPGTAEPAVSGVSGATSRGRWLVLDGPSGSGKSTLLSAIMGALPLASGAVLADDVPLTALDERAWRDRVAWCPQDAYVFDSTLRGNLMLARSRGDAPDDVAMRDALNRAGLGALLNTLAEGLDTRVGAGGSALSGGERQRLAVARALLTRADVILLDEPTAHLDEPTAAAMMADLRTAGADRIVVLVTHRRADLRGDDTVVRLTGGIPAPLRPAPALR</sequence>
<dbReference type="Pfam" id="PF00005">
    <property type="entry name" value="ABC_tran"/>
    <property type="match status" value="2"/>
</dbReference>
<gene>
    <name evidence="10" type="ORF">GCM10025863_15870</name>
</gene>
<feature type="domain" description="ABC transmembrane type-1" evidence="9">
    <location>
        <begin position="39"/>
        <end position="315"/>
    </location>
</feature>
<feature type="transmembrane region" description="Helical" evidence="7">
    <location>
        <begin position="170"/>
        <end position="190"/>
    </location>
</feature>
<dbReference type="InterPro" id="IPR003439">
    <property type="entry name" value="ABC_transporter-like_ATP-bd"/>
</dbReference>
<evidence type="ECO:0000313" key="11">
    <source>
        <dbReference type="Proteomes" id="UP001321543"/>
    </source>
</evidence>
<protein>
    <submittedName>
        <fullName evidence="10">Glutathione/cysteine ABC transporter permease/ATPase</fullName>
    </submittedName>
</protein>
<dbReference type="Proteomes" id="UP001321543">
    <property type="component" value="Chromosome"/>
</dbReference>